<evidence type="ECO:0000259" key="2">
    <source>
        <dbReference type="Pfam" id="PF19762"/>
    </source>
</evidence>
<accession>A0A7G9Z4N0</accession>
<feature type="transmembrane region" description="Helical" evidence="1">
    <location>
        <begin position="58"/>
        <end position="80"/>
    </location>
</feature>
<reference evidence="3" key="1">
    <citation type="submission" date="2020-06" db="EMBL/GenBank/DDBJ databases">
        <title>Unique genomic features of the anaerobic methanotrophic archaea.</title>
        <authorList>
            <person name="Chadwick G.L."/>
            <person name="Skennerton C.T."/>
            <person name="Laso-Perez R."/>
            <person name="Leu A.O."/>
            <person name="Speth D.R."/>
            <person name="Yu H."/>
            <person name="Morgan-Lang C."/>
            <person name="Hatzenpichler R."/>
            <person name="Goudeau D."/>
            <person name="Malmstrom R."/>
            <person name="Brazelton W.J."/>
            <person name="Woyke T."/>
            <person name="Hallam S.J."/>
            <person name="Tyson G.W."/>
            <person name="Wegener G."/>
            <person name="Boetius A."/>
            <person name="Orphan V."/>
        </authorList>
    </citation>
    <scope>NUCLEOTIDE SEQUENCE</scope>
</reference>
<feature type="domain" description="DUF6249" evidence="2">
    <location>
        <begin position="8"/>
        <end position="107"/>
    </location>
</feature>
<evidence type="ECO:0000313" key="3">
    <source>
        <dbReference type="EMBL" id="QNO55214.1"/>
    </source>
</evidence>
<keyword evidence="1" id="KW-0812">Transmembrane</keyword>
<dbReference type="Pfam" id="PF19762">
    <property type="entry name" value="DUF6249"/>
    <property type="match status" value="1"/>
</dbReference>
<gene>
    <name evidence="3" type="ORF">MHJDHPNH_00016</name>
</gene>
<protein>
    <recommendedName>
        <fullName evidence="2">DUF6249 domain-containing protein</fullName>
    </recommendedName>
</protein>
<proteinExistence type="predicted"/>
<name>A0A7G9Z4N0_9EURY</name>
<dbReference type="EMBL" id="MT631606">
    <property type="protein sequence ID" value="QNO55214.1"/>
    <property type="molecule type" value="Genomic_DNA"/>
</dbReference>
<keyword evidence="1" id="KW-1133">Transmembrane helix</keyword>
<feature type="transmembrane region" description="Helical" evidence="1">
    <location>
        <begin position="86"/>
        <end position="108"/>
    </location>
</feature>
<organism evidence="3">
    <name type="scientific">Candidatus Methanophaga sp. ANME-1 ERB7</name>
    <dbReference type="NCBI Taxonomy" id="2759913"/>
    <lineage>
        <taxon>Archaea</taxon>
        <taxon>Methanobacteriati</taxon>
        <taxon>Methanobacteriota</taxon>
        <taxon>Stenosarchaea group</taxon>
        <taxon>Methanomicrobia</taxon>
        <taxon>Candidatus Methanophagales</taxon>
        <taxon>Candidatus Methanophagaceae</taxon>
        <taxon>Candidatus Methanophaga</taxon>
    </lineage>
</organism>
<dbReference type="InterPro" id="IPR046216">
    <property type="entry name" value="DUF6249"/>
</dbReference>
<dbReference type="AlphaFoldDB" id="A0A7G9Z4N0"/>
<evidence type="ECO:0000256" key="1">
    <source>
        <dbReference type="SAM" id="Phobius"/>
    </source>
</evidence>
<feature type="transmembrane region" description="Helical" evidence="1">
    <location>
        <begin position="6"/>
        <end position="26"/>
    </location>
</feature>
<sequence length="111" mass="12249">MEWMENIVGIVGIIAVFTWFALVFYWEHKGKKLLIEKGLYKPKTPKEVLEEAAPAVELGVLLAGLILACTGAALLIGLYWAEVPRLWFIGGLVPGAIGIALLISYIILRKK</sequence>
<keyword evidence="1" id="KW-0472">Membrane</keyword>